<accession>A0A1R3KGF2</accession>
<dbReference type="SMART" id="SM00248">
    <property type="entry name" value="ANK"/>
    <property type="match status" value="7"/>
</dbReference>
<dbReference type="SUPFAM" id="SSF48403">
    <property type="entry name" value="Ankyrin repeat"/>
    <property type="match status" value="1"/>
</dbReference>
<keyword evidence="1" id="KW-0040">ANK repeat</keyword>
<organism evidence="3 4">
    <name type="scientific">Corchorus olitorius</name>
    <dbReference type="NCBI Taxonomy" id="93759"/>
    <lineage>
        <taxon>Eukaryota</taxon>
        <taxon>Viridiplantae</taxon>
        <taxon>Streptophyta</taxon>
        <taxon>Embryophyta</taxon>
        <taxon>Tracheophyta</taxon>
        <taxon>Spermatophyta</taxon>
        <taxon>Magnoliopsida</taxon>
        <taxon>eudicotyledons</taxon>
        <taxon>Gunneridae</taxon>
        <taxon>Pentapetalae</taxon>
        <taxon>rosids</taxon>
        <taxon>malvids</taxon>
        <taxon>Malvales</taxon>
        <taxon>Malvaceae</taxon>
        <taxon>Grewioideae</taxon>
        <taxon>Apeibeae</taxon>
        <taxon>Corchorus</taxon>
    </lineage>
</organism>
<dbReference type="EMBL" id="AWUE01013694">
    <property type="protein sequence ID" value="OMP06186.1"/>
    <property type="molecule type" value="Genomic_DNA"/>
</dbReference>
<dbReference type="OrthoDB" id="20872at2759"/>
<dbReference type="SMART" id="SM00028">
    <property type="entry name" value="TPR"/>
    <property type="match status" value="3"/>
</dbReference>
<dbReference type="InterPro" id="IPR011990">
    <property type="entry name" value="TPR-like_helical_dom_sf"/>
</dbReference>
<evidence type="ECO:0000256" key="1">
    <source>
        <dbReference type="PROSITE-ProRule" id="PRU00023"/>
    </source>
</evidence>
<dbReference type="Pfam" id="PF25575">
    <property type="entry name" value="TPR_BSK1_C"/>
    <property type="match status" value="1"/>
</dbReference>
<feature type="domain" description="Serine/threonine-protein kinase BSK1-like TPR repeats" evidence="2">
    <location>
        <begin position="310"/>
        <end position="382"/>
    </location>
</feature>
<feature type="repeat" description="ANK" evidence="1">
    <location>
        <begin position="85"/>
        <end position="117"/>
    </location>
</feature>
<proteinExistence type="predicted"/>
<evidence type="ECO:0000259" key="2">
    <source>
        <dbReference type="Pfam" id="PF25575"/>
    </source>
</evidence>
<protein>
    <recommendedName>
        <fullName evidence="2">Serine/threonine-protein kinase BSK1-like TPR repeats domain-containing protein</fullName>
    </recommendedName>
</protein>
<name>A0A1R3KGF2_9ROSI</name>
<feature type="repeat" description="ANK" evidence="1">
    <location>
        <begin position="188"/>
        <end position="217"/>
    </location>
</feature>
<dbReference type="STRING" id="93759.A0A1R3KGF2"/>
<dbReference type="InterPro" id="IPR036770">
    <property type="entry name" value="Ankyrin_rpt-contain_sf"/>
</dbReference>
<sequence length="429" mass="47271">MTLYSTEVEEDFSDWLGATRSGDLDCVKEIILKKAKGANLKTIANYKDSNGQSLFHFAASTGRIHICKYLVEDLKLNVDDFLNDEGFTPLHSAIIWEQYAVAVYLLENGANPNAVANMGTAALHMAANMGCPNLLEYLISKGAEIDTVPGAIGTPLQRASFSNLKDNMKFLLDNHANPNGMSPAILFTPLYLSILNGSIDSVNMLLQAGASPNLVSRGETPLGVAAAMGDVEIIKCLLNAEADPNVPNRASKMPIEFAALLDRREAVRCLLSVTSRISTIVDWSVEGILNFIGSNEAGKKLKETFEKCYLLEKSKGEDAFKKKDYYAAIKWYSEALTHFPPNPTVIYSNRSLCWIRLNKGDYALEDAKCCIRLKPDWPKGYYRVGMAWMLLKDYKNAAAAFDDGCELWKPSVSEASEMVTVLCGKQNSE</sequence>
<dbReference type="InterPro" id="IPR051616">
    <property type="entry name" value="Cul2-RING_E3_ligase_SR"/>
</dbReference>
<dbReference type="PROSITE" id="PS50088">
    <property type="entry name" value="ANK_REPEAT"/>
    <property type="match status" value="4"/>
</dbReference>
<dbReference type="InterPro" id="IPR002110">
    <property type="entry name" value="Ankyrin_rpt"/>
</dbReference>
<evidence type="ECO:0000313" key="4">
    <source>
        <dbReference type="Proteomes" id="UP000187203"/>
    </source>
</evidence>
<dbReference type="PANTHER" id="PTHR46224">
    <property type="entry name" value="ANKYRIN REPEAT FAMILY PROTEIN"/>
    <property type="match status" value="1"/>
</dbReference>
<dbReference type="InterPro" id="IPR058209">
    <property type="entry name" value="TPR_BSK1_C"/>
</dbReference>
<feature type="repeat" description="ANK" evidence="1">
    <location>
        <begin position="118"/>
        <end position="150"/>
    </location>
</feature>
<dbReference type="Gene3D" id="1.25.40.10">
    <property type="entry name" value="Tetratricopeptide repeat domain"/>
    <property type="match status" value="1"/>
</dbReference>
<dbReference type="SUPFAM" id="SSF48452">
    <property type="entry name" value="TPR-like"/>
    <property type="match status" value="1"/>
</dbReference>
<dbReference type="Proteomes" id="UP000187203">
    <property type="component" value="Unassembled WGS sequence"/>
</dbReference>
<dbReference type="PANTHER" id="PTHR46224:SF67">
    <property type="entry name" value="HSP70-HSP90 ORGANIZING PROTEIN 3-LIKE"/>
    <property type="match status" value="1"/>
</dbReference>
<evidence type="ECO:0000313" key="3">
    <source>
        <dbReference type="EMBL" id="OMP06186.1"/>
    </source>
</evidence>
<dbReference type="Pfam" id="PF00023">
    <property type="entry name" value="Ank"/>
    <property type="match status" value="1"/>
</dbReference>
<gene>
    <name evidence="3" type="ORF">COLO4_08283</name>
</gene>
<reference evidence="4" key="1">
    <citation type="submission" date="2013-09" db="EMBL/GenBank/DDBJ databases">
        <title>Corchorus olitorius genome sequencing.</title>
        <authorList>
            <person name="Alam M."/>
            <person name="Haque M.S."/>
            <person name="Islam M.S."/>
            <person name="Emdad E.M."/>
            <person name="Islam M.M."/>
            <person name="Ahmed B."/>
            <person name="Halim A."/>
            <person name="Hossen Q.M.M."/>
            <person name="Hossain M.Z."/>
            <person name="Ahmed R."/>
            <person name="Khan M.M."/>
            <person name="Islam R."/>
            <person name="Rashid M.M."/>
            <person name="Khan S.A."/>
            <person name="Rahman M.S."/>
            <person name="Alam M."/>
            <person name="Yahiya A.S."/>
            <person name="Khan M.S."/>
            <person name="Azam M.S."/>
            <person name="Haque T."/>
            <person name="Lashkar M.Z.H."/>
            <person name="Akhand A.I."/>
            <person name="Morshed G."/>
            <person name="Roy S."/>
            <person name="Uddin K.S."/>
            <person name="Rabeya T."/>
            <person name="Hossain A.S."/>
            <person name="Chowdhury A."/>
            <person name="Snigdha A.R."/>
            <person name="Mortoza M.S."/>
            <person name="Matin S.A."/>
            <person name="Hoque S.M.E."/>
            <person name="Islam M.K."/>
            <person name="Roy D.K."/>
            <person name="Haider R."/>
            <person name="Moosa M.M."/>
            <person name="Elias S.M."/>
            <person name="Hasan A.M."/>
            <person name="Jahan S."/>
            <person name="Shafiuddin M."/>
            <person name="Mahmood N."/>
            <person name="Shommy N.S."/>
        </authorList>
    </citation>
    <scope>NUCLEOTIDE SEQUENCE [LARGE SCALE GENOMIC DNA]</scope>
    <source>
        <strain evidence="4">cv. O-4</strain>
    </source>
</reference>
<dbReference type="Pfam" id="PF12796">
    <property type="entry name" value="Ank_2"/>
    <property type="match status" value="2"/>
</dbReference>
<dbReference type="Gene3D" id="1.25.40.20">
    <property type="entry name" value="Ankyrin repeat-containing domain"/>
    <property type="match status" value="1"/>
</dbReference>
<comment type="caution">
    <text evidence="3">The sequence shown here is derived from an EMBL/GenBank/DDBJ whole genome shotgun (WGS) entry which is preliminary data.</text>
</comment>
<dbReference type="AlphaFoldDB" id="A0A1R3KGF2"/>
<feature type="repeat" description="ANK" evidence="1">
    <location>
        <begin position="217"/>
        <end position="249"/>
    </location>
</feature>
<dbReference type="InterPro" id="IPR019734">
    <property type="entry name" value="TPR_rpt"/>
</dbReference>
<dbReference type="PROSITE" id="PS50297">
    <property type="entry name" value="ANK_REP_REGION"/>
    <property type="match status" value="3"/>
</dbReference>
<keyword evidence="4" id="KW-1185">Reference proteome</keyword>